<dbReference type="SMART" id="SM00382">
    <property type="entry name" value="AAA"/>
    <property type="match status" value="1"/>
</dbReference>
<proteinExistence type="inferred from homology"/>
<keyword evidence="4" id="KW-0547">Nucleotide-binding</keyword>
<keyword evidence="3" id="KW-0472">Membrane</keyword>
<evidence type="ECO:0000256" key="4">
    <source>
        <dbReference type="ARBA" id="ARBA00022741"/>
    </source>
</evidence>
<keyword evidence="8" id="KW-1185">Reference proteome</keyword>
<dbReference type="NCBIfam" id="TIGR01727">
    <property type="entry name" value="oligo_HPY"/>
    <property type="match status" value="1"/>
</dbReference>
<dbReference type="PANTHER" id="PTHR43776">
    <property type="entry name" value="TRANSPORT ATP-BINDING PROTEIN"/>
    <property type="match status" value="1"/>
</dbReference>
<accession>A0ABV4B2Z4</accession>
<keyword evidence="3" id="KW-1003">Cell membrane</keyword>
<dbReference type="InterPro" id="IPR013563">
    <property type="entry name" value="Oligopep_ABC_C"/>
</dbReference>
<keyword evidence="2" id="KW-0813">Transport</keyword>
<comment type="caution">
    <text evidence="7">The sequence shown here is derived from an EMBL/GenBank/DDBJ whole genome shotgun (WGS) entry which is preliminary data.</text>
</comment>
<gene>
    <name evidence="7" type="ORF">AB7A72_09830</name>
</gene>
<evidence type="ECO:0000313" key="7">
    <source>
        <dbReference type="EMBL" id="MEY2251306.1"/>
    </source>
</evidence>
<comment type="similarity">
    <text evidence="1">Belongs to the ABC transporter superfamily.</text>
</comment>
<reference evidence="7 8" key="1">
    <citation type="journal article" date="2016" name="Int. J. Syst. Evol. Microbiol.">
        <title>Description of Comamonas sediminis sp. nov., isolated from lagoon sediments.</title>
        <authorList>
            <person name="Subhash Y."/>
            <person name="Bang J.J."/>
            <person name="You T.H."/>
            <person name="Lee S.S."/>
        </authorList>
    </citation>
    <scope>NUCLEOTIDE SEQUENCE [LARGE SCALE GENOMIC DNA]</scope>
    <source>
        <strain evidence="7 8">JCM 31169</strain>
    </source>
</reference>
<dbReference type="InterPro" id="IPR027417">
    <property type="entry name" value="P-loop_NTPase"/>
</dbReference>
<dbReference type="SUPFAM" id="SSF52540">
    <property type="entry name" value="P-loop containing nucleoside triphosphate hydrolases"/>
    <property type="match status" value="1"/>
</dbReference>
<feature type="domain" description="ABC transporter" evidence="6">
    <location>
        <begin position="31"/>
        <end position="288"/>
    </location>
</feature>
<dbReference type="Pfam" id="PF00005">
    <property type="entry name" value="ABC_tran"/>
    <property type="match status" value="1"/>
</dbReference>
<evidence type="ECO:0000256" key="2">
    <source>
        <dbReference type="ARBA" id="ARBA00022448"/>
    </source>
</evidence>
<dbReference type="Gene3D" id="3.40.50.300">
    <property type="entry name" value="P-loop containing nucleotide triphosphate hydrolases"/>
    <property type="match status" value="1"/>
</dbReference>
<evidence type="ECO:0000256" key="1">
    <source>
        <dbReference type="ARBA" id="ARBA00005417"/>
    </source>
</evidence>
<evidence type="ECO:0000313" key="8">
    <source>
        <dbReference type="Proteomes" id="UP001562178"/>
    </source>
</evidence>
<dbReference type="PROSITE" id="PS00211">
    <property type="entry name" value="ABC_TRANSPORTER_1"/>
    <property type="match status" value="1"/>
</dbReference>
<dbReference type="Proteomes" id="UP001562178">
    <property type="component" value="Unassembled WGS sequence"/>
</dbReference>
<dbReference type="InterPro" id="IPR003593">
    <property type="entry name" value="AAA+_ATPase"/>
</dbReference>
<dbReference type="InterPro" id="IPR003439">
    <property type="entry name" value="ABC_transporter-like_ATP-bd"/>
</dbReference>
<evidence type="ECO:0000259" key="6">
    <source>
        <dbReference type="PROSITE" id="PS50893"/>
    </source>
</evidence>
<protein>
    <submittedName>
        <fullName evidence="7">ABC transporter ATP-binding protein</fullName>
    </submittedName>
</protein>
<dbReference type="PANTHER" id="PTHR43776:SF7">
    <property type="entry name" value="D,D-DIPEPTIDE TRANSPORT ATP-BINDING PROTEIN DDPF-RELATED"/>
    <property type="match status" value="1"/>
</dbReference>
<evidence type="ECO:0000256" key="5">
    <source>
        <dbReference type="ARBA" id="ARBA00022840"/>
    </source>
</evidence>
<keyword evidence="5 7" id="KW-0067">ATP-binding</keyword>
<dbReference type="InterPro" id="IPR017871">
    <property type="entry name" value="ABC_transporter-like_CS"/>
</dbReference>
<dbReference type="PROSITE" id="PS50893">
    <property type="entry name" value="ABC_TRANSPORTER_2"/>
    <property type="match status" value="1"/>
</dbReference>
<dbReference type="CDD" id="cd03257">
    <property type="entry name" value="ABC_NikE_OppD_transporters"/>
    <property type="match status" value="1"/>
</dbReference>
<name>A0ABV4B2Z4_9BURK</name>
<evidence type="ECO:0000256" key="3">
    <source>
        <dbReference type="ARBA" id="ARBA00022475"/>
    </source>
</evidence>
<sequence>MSEMATMTNNDAAPLQSAQDHAGAGDKQPLVQARDLAKTFDVSAPWLNRVLERKPRSLLRAVDGVSFDIEKGKTLALVGESGCGKSTVARLLVGLYGPTRGTFTFDGQDAHAAFRDPNARAMRRRVQMIFQDPYASLNPRWSVEQIIGEPLKEHGLITNTEQLKARVAELLVQVGLAPMDMLKYPHQFSGGQRQRISIARALATEPEFLVCDEPTSALDVSVQAQVLNIMKDLQKKRGLTYLFISHNLAVVRHVSDQVGVMYLGRLVELADKQTLFAKPRHPYTRMLLDAIPKMHDTGKARTPVQGEVPNPLNPPTGCAFNPRCPLANERCRSERPQLIDDAGVKVACHAVEEGRIPVL</sequence>
<dbReference type="RefSeq" id="WP_369459787.1">
    <property type="nucleotide sequence ID" value="NZ_JBGBDC010000003.1"/>
</dbReference>
<organism evidence="7 8">
    <name type="scientific">Comamonas sediminis</name>
    <dbReference type="NCBI Taxonomy" id="1783360"/>
    <lineage>
        <taxon>Bacteria</taxon>
        <taxon>Pseudomonadati</taxon>
        <taxon>Pseudomonadota</taxon>
        <taxon>Betaproteobacteria</taxon>
        <taxon>Burkholderiales</taxon>
        <taxon>Comamonadaceae</taxon>
        <taxon>Comamonas</taxon>
    </lineage>
</organism>
<dbReference type="NCBIfam" id="NF008453">
    <property type="entry name" value="PRK11308.1"/>
    <property type="match status" value="1"/>
</dbReference>
<dbReference type="InterPro" id="IPR050319">
    <property type="entry name" value="ABC_transp_ATP-bind"/>
</dbReference>
<dbReference type="GO" id="GO:0005524">
    <property type="term" value="F:ATP binding"/>
    <property type="evidence" value="ECO:0007669"/>
    <property type="project" value="UniProtKB-KW"/>
</dbReference>
<dbReference type="Pfam" id="PF08352">
    <property type="entry name" value="oligo_HPY"/>
    <property type="match status" value="1"/>
</dbReference>
<dbReference type="EMBL" id="JBGBDC010000003">
    <property type="protein sequence ID" value="MEY2251306.1"/>
    <property type="molecule type" value="Genomic_DNA"/>
</dbReference>